<dbReference type="EMBL" id="QKWW01000006">
    <property type="protein sequence ID" value="PZT57514.1"/>
    <property type="molecule type" value="Genomic_DNA"/>
</dbReference>
<sequence>MGVILITIRDSLYFSFAGETSVEHGLINVNLNSGMQEEIFFPSREIIEEKVKGNDRPYFMRIETEPLKFSVSFAFEETWNTAKIREVAQWLTKHDYYQPLYFTNDLAVGAERIFYAMVVDDSTLVHNCLKQGYINLTFRCDSPYSYSPIMTSRVYKWNYTPTTIDKSTYSTGTHQSTTINAEGNLVLNPTRIRWSDFPQGTRLSDL</sequence>
<evidence type="ECO:0000313" key="1">
    <source>
        <dbReference type="EMBL" id="PZT57514.1"/>
    </source>
</evidence>
<accession>A0A2W6NNZ8</accession>
<protein>
    <submittedName>
        <fullName evidence="1">Phage tail protein</fullName>
    </submittedName>
</protein>
<evidence type="ECO:0000313" key="2">
    <source>
        <dbReference type="Proteomes" id="UP000249204"/>
    </source>
</evidence>
<dbReference type="AlphaFoldDB" id="A0A2W6NNZ8"/>
<dbReference type="Proteomes" id="UP000249204">
    <property type="component" value="Unassembled WGS sequence"/>
</dbReference>
<name>A0A2W6NNZ8_9BACL</name>
<reference evidence="1 2" key="1">
    <citation type="submission" date="2018-06" db="EMBL/GenBank/DDBJ databases">
        <title>Isolation of heavy metals resistant Paenibacillus silvae NC2 from Gold-Copper mine in ZiJin, China.</title>
        <authorList>
            <person name="Xu J."/>
            <person name="Mazhar H.S."/>
            <person name="Rensing C."/>
        </authorList>
    </citation>
    <scope>NUCLEOTIDE SEQUENCE [LARGE SCALE GENOMIC DNA]</scope>
    <source>
        <strain evidence="1 2">NC2</strain>
    </source>
</reference>
<gene>
    <name evidence="1" type="ORF">DN757_02345</name>
</gene>
<dbReference type="Gene3D" id="2.40.30.200">
    <property type="match status" value="1"/>
</dbReference>
<organism evidence="1 2">
    <name type="scientific">Paenibacillus silvae</name>
    <dbReference type="NCBI Taxonomy" id="1325358"/>
    <lineage>
        <taxon>Bacteria</taxon>
        <taxon>Bacillati</taxon>
        <taxon>Bacillota</taxon>
        <taxon>Bacilli</taxon>
        <taxon>Bacillales</taxon>
        <taxon>Paenibacillaceae</taxon>
        <taxon>Paenibacillus</taxon>
    </lineage>
</organism>
<comment type="caution">
    <text evidence="1">The sequence shown here is derived from an EMBL/GenBank/DDBJ whole genome shotgun (WGS) entry which is preliminary data.</text>
</comment>
<proteinExistence type="predicted"/>